<dbReference type="AlphaFoldDB" id="A0A8J3FXW5"/>
<dbReference type="Gene3D" id="1.10.357.10">
    <property type="entry name" value="Tetracycline Repressor, domain 2"/>
    <property type="match status" value="1"/>
</dbReference>
<evidence type="ECO:0000313" key="6">
    <source>
        <dbReference type="EMBL" id="GGM71664.1"/>
    </source>
</evidence>
<dbReference type="PROSITE" id="PS50977">
    <property type="entry name" value="HTH_TETR_2"/>
    <property type="match status" value="1"/>
</dbReference>
<keyword evidence="2 4" id="KW-0238">DNA-binding</keyword>
<dbReference type="InterPro" id="IPR009057">
    <property type="entry name" value="Homeodomain-like_sf"/>
</dbReference>
<keyword evidence="1" id="KW-0805">Transcription regulation</keyword>
<evidence type="ECO:0000256" key="4">
    <source>
        <dbReference type="PROSITE-ProRule" id="PRU00335"/>
    </source>
</evidence>
<evidence type="ECO:0000256" key="3">
    <source>
        <dbReference type="ARBA" id="ARBA00023163"/>
    </source>
</evidence>
<dbReference type="EMBL" id="BMMK01000027">
    <property type="protein sequence ID" value="GGM71664.1"/>
    <property type="molecule type" value="Genomic_DNA"/>
</dbReference>
<evidence type="ECO:0000259" key="5">
    <source>
        <dbReference type="PROSITE" id="PS50977"/>
    </source>
</evidence>
<dbReference type="PROSITE" id="PS01081">
    <property type="entry name" value="HTH_TETR_1"/>
    <property type="match status" value="1"/>
</dbReference>
<organism evidence="6 7">
    <name type="scientific">Longimycelium tulufanense</name>
    <dbReference type="NCBI Taxonomy" id="907463"/>
    <lineage>
        <taxon>Bacteria</taxon>
        <taxon>Bacillati</taxon>
        <taxon>Actinomycetota</taxon>
        <taxon>Actinomycetes</taxon>
        <taxon>Pseudonocardiales</taxon>
        <taxon>Pseudonocardiaceae</taxon>
        <taxon>Longimycelium</taxon>
    </lineage>
</organism>
<protein>
    <submittedName>
        <fullName evidence="6">TetR family transcriptional regulator</fullName>
    </submittedName>
</protein>
<dbReference type="RefSeq" id="WP_189060645.1">
    <property type="nucleotide sequence ID" value="NZ_BMMK01000027.1"/>
</dbReference>
<evidence type="ECO:0000256" key="1">
    <source>
        <dbReference type="ARBA" id="ARBA00023015"/>
    </source>
</evidence>
<evidence type="ECO:0000256" key="2">
    <source>
        <dbReference type="ARBA" id="ARBA00023125"/>
    </source>
</evidence>
<dbReference type="PANTHER" id="PTHR30055:SF234">
    <property type="entry name" value="HTH-TYPE TRANSCRIPTIONAL REGULATOR BETI"/>
    <property type="match status" value="1"/>
</dbReference>
<evidence type="ECO:0000313" key="7">
    <source>
        <dbReference type="Proteomes" id="UP000637578"/>
    </source>
</evidence>
<dbReference type="PANTHER" id="PTHR30055">
    <property type="entry name" value="HTH-TYPE TRANSCRIPTIONAL REGULATOR RUTR"/>
    <property type="match status" value="1"/>
</dbReference>
<dbReference type="InterPro" id="IPR001647">
    <property type="entry name" value="HTH_TetR"/>
</dbReference>
<keyword evidence="3" id="KW-0804">Transcription</keyword>
<dbReference type="GO" id="GO:0003700">
    <property type="term" value="F:DNA-binding transcription factor activity"/>
    <property type="evidence" value="ECO:0007669"/>
    <property type="project" value="TreeGrafter"/>
</dbReference>
<dbReference type="PRINTS" id="PR00455">
    <property type="entry name" value="HTHTETR"/>
</dbReference>
<feature type="DNA-binding region" description="H-T-H motif" evidence="4">
    <location>
        <begin position="26"/>
        <end position="45"/>
    </location>
</feature>
<comment type="caution">
    <text evidence="6">The sequence shown here is derived from an EMBL/GenBank/DDBJ whole genome shotgun (WGS) entry which is preliminary data.</text>
</comment>
<feature type="domain" description="HTH tetR-type" evidence="5">
    <location>
        <begin position="3"/>
        <end position="63"/>
    </location>
</feature>
<accession>A0A8J3FXW5</accession>
<reference evidence="6" key="1">
    <citation type="journal article" date="2014" name="Int. J. Syst. Evol. Microbiol.">
        <title>Complete genome sequence of Corynebacterium casei LMG S-19264T (=DSM 44701T), isolated from a smear-ripened cheese.</title>
        <authorList>
            <consortium name="US DOE Joint Genome Institute (JGI-PGF)"/>
            <person name="Walter F."/>
            <person name="Albersmeier A."/>
            <person name="Kalinowski J."/>
            <person name="Ruckert C."/>
        </authorList>
    </citation>
    <scope>NUCLEOTIDE SEQUENCE</scope>
    <source>
        <strain evidence="6">CGMCC 4.5737</strain>
    </source>
</reference>
<dbReference type="InterPro" id="IPR023772">
    <property type="entry name" value="DNA-bd_HTH_TetR-type_CS"/>
</dbReference>
<proteinExistence type="predicted"/>
<dbReference type="Pfam" id="PF00440">
    <property type="entry name" value="TetR_N"/>
    <property type="match status" value="1"/>
</dbReference>
<gene>
    <name evidence="6" type="ORF">GCM10012275_47660</name>
</gene>
<sequence>MSGARAERILDVAGDLLQRWGYKRVTIADVARVADVGKGTVYLHWRSKEDLFVTVLVRERLAVLAELVEAMRQDPGTVLLDRFTCAARVALTHRPIADAMYRNDFDTLGALARTGSEVMQESRRLSEEGIADHVRLLREHGLARTDLDLDAQLFAFSAVGVGFLVIDRFVIDDEQRELDWKLDVLGKTIRNAFGPVEKPEPDVLRAVAPRIRGIYQDQITRVDKLIRAQMGEDS</sequence>
<dbReference type="SUPFAM" id="SSF46689">
    <property type="entry name" value="Homeodomain-like"/>
    <property type="match status" value="1"/>
</dbReference>
<dbReference type="Proteomes" id="UP000637578">
    <property type="component" value="Unassembled WGS sequence"/>
</dbReference>
<name>A0A8J3FXW5_9PSEU</name>
<dbReference type="InterPro" id="IPR050109">
    <property type="entry name" value="HTH-type_TetR-like_transc_reg"/>
</dbReference>
<keyword evidence="7" id="KW-1185">Reference proteome</keyword>
<reference evidence="6" key="2">
    <citation type="submission" date="2020-09" db="EMBL/GenBank/DDBJ databases">
        <authorList>
            <person name="Sun Q."/>
            <person name="Zhou Y."/>
        </authorList>
    </citation>
    <scope>NUCLEOTIDE SEQUENCE</scope>
    <source>
        <strain evidence="6">CGMCC 4.5737</strain>
    </source>
</reference>
<dbReference type="GO" id="GO:0000976">
    <property type="term" value="F:transcription cis-regulatory region binding"/>
    <property type="evidence" value="ECO:0007669"/>
    <property type="project" value="TreeGrafter"/>
</dbReference>